<reference evidence="3" key="1">
    <citation type="journal article" date="2020" name="Phytopathology">
        <title>Genome sequence of the chestnut blight fungus Cryphonectria parasitica EP155: A fundamental resource for an archetypical invasive plant pathogen.</title>
        <authorList>
            <person name="Crouch J.A."/>
            <person name="Dawe A."/>
            <person name="Aerts A."/>
            <person name="Barry K."/>
            <person name="Churchill A.C.L."/>
            <person name="Grimwood J."/>
            <person name="Hillman B."/>
            <person name="Milgroom M.G."/>
            <person name="Pangilinan J."/>
            <person name="Smith M."/>
            <person name="Salamov A."/>
            <person name="Schmutz J."/>
            <person name="Yadav J."/>
            <person name="Grigoriev I.V."/>
            <person name="Nuss D."/>
        </authorList>
    </citation>
    <scope>NUCLEOTIDE SEQUENCE</scope>
    <source>
        <strain evidence="3">EP155</strain>
    </source>
</reference>
<keyword evidence="4" id="KW-1185">Reference proteome</keyword>
<dbReference type="Pfam" id="PF05141">
    <property type="entry name" value="DIT1_PvcA"/>
    <property type="match status" value="1"/>
</dbReference>
<dbReference type="PANTHER" id="PTHR37285:SF5">
    <property type="entry name" value="SPORE WALL MATURATION PROTEIN DIT1"/>
    <property type="match status" value="1"/>
</dbReference>
<dbReference type="PANTHER" id="PTHR37285">
    <property type="entry name" value="SPORE WALL MATURATION PROTEIN DIT1"/>
    <property type="match status" value="1"/>
</dbReference>
<dbReference type="EMBL" id="MU032351">
    <property type="protein sequence ID" value="KAF3761231.1"/>
    <property type="molecule type" value="Genomic_DNA"/>
</dbReference>
<proteinExistence type="predicted"/>
<accession>A0A9P4XUV2</accession>
<dbReference type="GeneID" id="63834892"/>
<dbReference type="OrthoDB" id="429813at2759"/>
<dbReference type="Pfam" id="PF02668">
    <property type="entry name" value="TauD"/>
    <property type="match status" value="1"/>
</dbReference>
<dbReference type="RefSeq" id="XP_040772210.1">
    <property type="nucleotide sequence ID" value="XM_040917763.1"/>
</dbReference>
<evidence type="ECO:0000259" key="2">
    <source>
        <dbReference type="Pfam" id="PF02668"/>
    </source>
</evidence>
<feature type="domain" description="TauD/TfdA-like" evidence="2">
    <location>
        <begin position="455"/>
        <end position="615"/>
    </location>
</feature>
<name>A0A9P4XUV2_CRYP1</name>
<evidence type="ECO:0000313" key="4">
    <source>
        <dbReference type="Proteomes" id="UP000803844"/>
    </source>
</evidence>
<evidence type="ECO:0000313" key="3">
    <source>
        <dbReference type="EMBL" id="KAF3761231.1"/>
    </source>
</evidence>
<dbReference type="InterPro" id="IPR003819">
    <property type="entry name" value="TauD/TfdA-like"/>
</dbReference>
<organism evidence="3 4">
    <name type="scientific">Cryphonectria parasitica (strain ATCC 38755 / EP155)</name>
    <dbReference type="NCBI Taxonomy" id="660469"/>
    <lineage>
        <taxon>Eukaryota</taxon>
        <taxon>Fungi</taxon>
        <taxon>Dikarya</taxon>
        <taxon>Ascomycota</taxon>
        <taxon>Pezizomycotina</taxon>
        <taxon>Sordariomycetes</taxon>
        <taxon>Sordariomycetidae</taxon>
        <taxon>Diaporthales</taxon>
        <taxon>Cryphonectriaceae</taxon>
        <taxon>Cryphonectria-Endothia species complex</taxon>
        <taxon>Cryphonectria</taxon>
    </lineage>
</organism>
<dbReference type="Gene3D" id="3.60.130.10">
    <property type="entry name" value="Clavaminate synthase-like"/>
    <property type="match status" value="1"/>
</dbReference>
<sequence>MTTSYKILDVLCSYRMGLGGQCGTRADEGYLRFLALVYGHVKANRPVPLCLPAFPFKSPNTQSKVLGRLPDKGEEYALAHLNGLCLAVKDVYEPGAKLVIISDGLVYNAPDLLGVPDRDVWAYGESLRDMCLENGFDQISFARLNQLIHIGHDIKLSEITYVANATRFRSALVNTYSKDDWDPSKEISQSEDTCLTYRGYIKFLQTDLQHVYPVGETRSNKSFKTSIEYIAKQMLKRGQAFAHAVRENFPDHIRLSIHPSTGENKISISTLPTTSSTFTTPWHCAVAFDIDGTLRSGHRAHFDASEEYDLIYENGRPSYYRHKSLSDLVTWEKASVTASPIYPCGMMLIPDGTRKLYIEDIDASKVRALAEHNSPVVLRGFKKTTDRIRYEAKAHELGTPTPWLFGLVLEVKDGGADTRGLNNVLSAEWMPFHFDGMFKTAPTGRLLEDGSEEVRPNPPRFQMFTSVTPSPKDTGFTLFSASARLFRYLPEELPLDYLRKLSWSVTTTSFGAPKLQNLPLILDHPTTGKPILSYHEPWPQNKTKFQATLVDIQGDGVDAEKSAVICAAIDSLLHDRRVVYWHSWEKGDFLVSDNLAMLHTRSDFTAGCDRELWRIHFD</sequence>
<dbReference type="InterPro" id="IPR042098">
    <property type="entry name" value="TauD-like_sf"/>
</dbReference>
<protein>
    <submittedName>
        <fullName evidence="3">Clavaminate synthase-like protein</fullName>
    </submittedName>
</protein>
<dbReference type="InterPro" id="IPR007817">
    <property type="entry name" value="Isocyanide_synthase_DIT1"/>
</dbReference>
<dbReference type="SUPFAM" id="SSF51197">
    <property type="entry name" value="Clavaminate synthase-like"/>
    <property type="match status" value="1"/>
</dbReference>
<gene>
    <name evidence="3" type="ORF">M406DRAFT_265800</name>
</gene>
<comment type="caution">
    <text evidence="3">The sequence shown here is derived from an EMBL/GenBank/DDBJ whole genome shotgun (WGS) entry which is preliminary data.</text>
</comment>
<dbReference type="GO" id="GO:0016491">
    <property type="term" value="F:oxidoreductase activity"/>
    <property type="evidence" value="ECO:0007669"/>
    <property type="project" value="UniProtKB-KW"/>
</dbReference>
<keyword evidence="1" id="KW-0560">Oxidoreductase</keyword>
<dbReference type="Proteomes" id="UP000803844">
    <property type="component" value="Unassembled WGS sequence"/>
</dbReference>
<dbReference type="AlphaFoldDB" id="A0A9P4XUV2"/>
<evidence type="ECO:0000256" key="1">
    <source>
        <dbReference type="ARBA" id="ARBA00023002"/>
    </source>
</evidence>